<evidence type="ECO:0000313" key="2">
    <source>
        <dbReference type="Proteomes" id="UP000612899"/>
    </source>
</evidence>
<accession>A0A8J3QE57</accession>
<sequence length="239" mass="26419">MTPTSEIVAVSARGLLMGNRGCLHGPDRKLGVPRWRSKAWLCCVLAYKDVQRDPMPPGRWTALFFLDEATALAAGHRPCGFCRRASLAAFADAWRRARALQERPRAPELDNQLHSERVHSRTRRQLTRQAMLYTLPDGAMVRLDDATYLVVRGRLLRWSFLGYSEPQVFAPTTTVEVLTPASTVATLAAGYQPMIHPSARAMQLRVAVAIEKLQLSIAPTQRSAIGRNLSISNGFSPGG</sequence>
<keyword evidence="2" id="KW-1185">Reference proteome</keyword>
<dbReference type="Proteomes" id="UP000612899">
    <property type="component" value="Unassembled WGS sequence"/>
</dbReference>
<organism evidence="1 2">
    <name type="scientific">Rhizocola hellebori</name>
    <dbReference type="NCBI Taxonomy" id="1392758"/>
    <lineage>
        <taxon>Bacteria</taxon>
        <taxon>Bacillati</taxon>
        <taxon>Actinomycetota</taxon>
        <taxon>Actinomycetes</taxon>
        <taxon>Micromonosporales</taxon>
        <taxon>Micromonosporaceae</taxon>
        <taxon>Rhizocola</taxon>
    </lineage>
</organism>
<dbReference type="EMBL" id="BONY01000043">
    <property type="protein sequence ID" value="GIH07972.1"/>
    <property type="molecule type" value="Genomic_DNA"/>
</dbReference>
<comment type="caution">
    <text evidence="1">The sequence shown here is derived from an EMBL/GenBank/DDBJ whole genome shotgun (WGS) entry which is preliminary data.</text>
</comment>
<evidence type="ECO:0000313" key="1">
    <source>
        <dbReference type="EMBL" id="GIH07972.1"/>
    </source>
</evidence>
<dbReference type="AlphaFoldDB" id="A0A8J3QE57"/>
<name>A0A8J3QE57_9ACTN</name>
<proteinExistence type="predicted"/>
<protein>
    <submittedName>
        <fullName evidence="1">Uncharacterized protein</fullName>
    </submittedName>
</protein>
<gene>
    <name evidence="1" type="ORF">Rhe02_60390</name>
</gene>
<reference evidence="1" key="1">
    <citation type="submission" date="2021-01" db="EMBL/GenBank/DDBJ databases">
        <title>Whole genome shotgun sequence of Rhizocola hellebori NBRC 109834.</title>
        <authorList>
            <person name="Komaki H."/>
            <person name="Tamura T."/>
        </authorList>
    </citation>
    <scope>NUCLEOTIDE SEQUENCE</scope>
    <source>
        <strain evidence="1">NBRC 109834</strain>
    </source>
</reference>